<feature type="region of interest" description="Disordered" evidence="3">
    <location>
        <begin position="168"/>
        <end position="438"/>
    </location>
</feature>
<feature type="compositionally biased region" description="Polar residues" evidence="3">
    <location>
        <begin position="229"/>
        <end position="238"/>
    </location>
</feature>
<feature type="compositionally biased region" description="Basic and acidic residues" evidence="3">
    <location>
        <begin position="349"/>
        <end position="371"/>
    </location>
</feature>
<feature type="compositionally biased region" description="Basic and acidic residues" evidence="3">
    <location>
        <begin position="302"/>
        <end position="341"/>
    </location>
</feature>
<feature type="coiled-coil region" evidence="2">
    <location>
        <begin position="128"/>
        <end position="162"/>
    </location>
</feature>
<dbReference type="InterPro" id="IPR036483">
    <property type="entry name" value="PWI_dom_sf"/>
</dbReference>
<dbReference type="PANTHER" id="PTHR23148">
    <property type="entry name" value="SERINE/ARGININE REGULATED NUCLEAR MATRIX PROTEIN"/>
    <property type="match status" value="1"/>
</dbReference>
<dbReference type="GO" id="GO:0048024">
    <property type="term" value="P:regulation of mRNA splicing, via spliceosome"/>
    <property type="evidence" value="ECO:0007669"/>
    <property type="project" value="TreeGrafter"/>
</dbReference>
<dbReference type="VEuPathDB" id="PlasmoDB:PmUG01_08045100"/>
<proteinExistence type="predicted"/>
<dbReference type="EMBL" id="FLQW01004282">
    <property type="protein sequence ID" value="SBS96731.1"/>
    <property type="molecule type" value="Genomic_DNA"/>
</dbReference>
<name>A0A1A8WUX7_PLAMA</name>
<feature type="compositionally biased region" description="Low complexity" evidence="3">
    <location>
        <begin position="404"/>
        <end position="421"/>
    </location>
</feature>
<evidence type="ECO:0000259" key="4">
    <source>
        <dbReference type="PROSITE" id="PS51025"/>
    </source>
</evidence>
<keyword evidence="1" id="KW-0507">mRNA processing</keyword>
<organism evidence="5 6">
    <name type="scientific">Plasmodium malariae</name>
    <dbReference type="NCBI Taxonomy" id="5858"/>
    <lineage>
        <taxon>Eukaryota</taxon>
        <taxon>Sar</taxon>
        <taxon>Alveolata</taxon>
        <taxon>Apicomplexa</taxon>
        <taxon>Aconoidasida</taxon>
        <taxon>Haemosporida</taxon>
        <taxon>Plasmodiidae</taxon>
        <taxon>Plasmodium</taxon>
        <taxon>Plasmodium (Plasmodium)</taxon>
    </lineage>
</organism>
<dbReference type="SUPFAM" id="SSF101233">
    <property type="entry name" value="PWI domain"/>
    <property type="match status" value="1"/>
</dbReference>
<dbReference type="PANTHER" id="PTHR23148:SF0">
    <property type="entry name" value="SERINE_ARGININE REPETITIVE MATRIX PROTEIN 1"/>
    <property type="match status" value="1"/>
</dbReference>
<dbReference type="PROSITE" id="PS51025">
    <property type="entry name" value="PWI"/>
    <property type="match status" value="1"/>
</dbReference>
<reference evidence="6" key="1">
    <citation type="submission" date="2016-05" db="EMBL/GenBank/DDBJ databases">
        <authorList>
            <person name="Naeem Raeece"/>
        </authorList>
    </citation>
    <scope>NUCLEOTIDE SEQUENCE [LARGE SCALE GENOMIC DNA]</scope>
</reference>
<dbReference type="InterPro" id="IPR052225">
    <property type="entry name" value="Ser/Arg_repetitive_matrix"/>
</dbReference>
<evidence type="ECO:0000256" key="3">
    <source>
        <dbReference type="SAM" id="MobiDB-lite"/>
    </source>
</evidence>
<dbReference type="Gene3D" id="1.20.1390.10">
    <property type="entry name" value="PWI domain"/>
    <property type="match status" value="1"/>
</dbReference>
<dbReference type="AlphaFoldDB" id="A0A1A8WUX7"/>
<feature type="compositionally biased region" description="Basic and acidic residues" evidence="3">
    <location>
        <begin position="239"/>
        <end position="249"/>
    </location>
</feature>
<dbReference type="InterPro" id="IPR002483">
    <property type="entry name" value="PWI_dom"/>
</dbReference>
<feature type="compositionally biased region" description="Basic residues" evidence="3">
    <location>
        <begin position="287"/>
        <end position="301"/>
    </location>
</feature>
<feature type="domain" description="PWI" evidence="4">
    <location>
        <begin position="28"/>
        <end position="137"/>
    </location>
</feature>
<evidence type="ECO:0000256" key="2">
    <source>
        <dbReference type="SAM" id="Coils"/>
    </source>
</evidence>
<keyword evidence="2" id="KW-0175">Coiled coil</keyword>
<dbReference type="GO" id="GO:0005681">
    <property type="term" value="C:spliceosomal complex"/>
    <property type="evidence" value="ECO:0007669"/>
    <property type="project" value="TreeGrafter"/>
</dbReference>
<feature type="compositionally biased region" description="Basic and acidic residues" evidence="3">
    <location>
        <begin position="274"/>
        <end position="286"/>
    </location>
</feature>
<feature type="compositionally biased region" description="Polar residues" evidence="3">
    <location>
        <begin position="200"/>
        <end position="212"/>
    </location>
</feature>
<dbReference type="GO" id="GO:0003723">
    <property type="term" value="F:RNA binding"/>
    <property type="evidence" value="ECO:0007669"/>
    <property type="project" value="TreeGrafter"/>
</dbReference>
<feature type="compositionally biased region" description="Basic residues" evidence="3">
    <location>
        <begin position="262"/>
        <end position="273"/>
    </location>
</feature>
<sequence>MKGGGFYKGTSTEQTPFFGDKEKKLMEKLVWPEIYNYKIDVTKINFNVVEKWINKKLIEILGFEDDILYEYCISQLKYAKEKKDDEEQNYLNAKKLKINLTGFIGNKKSEIFVRELLELLISNERNEEKLLSSLMENRKNEMEQAKNQNELINENIKNIKSIYAENKQGERNDQGGDDNPISVRNKQQEKKEEQQEQETGKYSSEQSDSNSYNKKRKEGGKNKIKTNEHSNSSDQSVLQDEHSENDKNYYMKKIRNNTNKDRNKKGTSKHSYGRKYEMGRERDGGKYRHRSRSRERKKHRSRDRDRDRERDRERDRHNRDRERETHRDKERDRHRHMDRERHRDRHRSRNGDWKRERRRESKEMHADEMKSRSASFNNERNYKVKQKNKYEKRRDRKENSLTNSIERSSNPLSNSSTSSIIVKRKRRKERVITNSRSNRHCRREIEKEDGSLKLHKENKIKEIDSIMQKKSYKHFKKKLRAWSSSESEKGEED</sequence>
<dbReference type="Pfam" id="PF01480">
    <property type="entry name" value="PWI"/>
    <property type="match status" value="1"/>
</dbReference>
<accession>A0A1A8WUX7</accession>
<dbReference type="Proteomes" id="UP000078597">
    <property type="component" value="Unassembled WGS sequence"/>
</dbReference>
<gene>
    <name evidence="5" type="ORF">PMALA_056390</name>
</gene>
<evidence type="ECO:0000313" key="5">
    <source>
        <dbReference type="EMBL" id="SBS96731.1"/>
    </source>
</evidence>
<feature type="compositionally biased region" description="Basic and acidic residues" evidence="3">
    <location>
        <begin position="219"/>
        <end position="228"/>
    </location>
</feature>
<evidence type="ECO:0000256" key="1">
    <source>
        <dbReference type="ARBA" id="ARBA00022664"/>
    </source>
</evidence>
<dbReference type="SMART" id="SM00311">
    <property type="entry name" value="PWI"/>
    <property type="match status" value="1"/>
</dbReference>
<evidence type="ECO:0000313" key="6">
    <source>
        <dbReference type="Proteomes" id="UP000078597"/>
    </source>
</evidence>
<protein>
    <submittedName>
        <fullName evidence="5">Pre-mRNA splicing factor, putative</fullName>
    </submittedName>
</protein>
<dbReference type="GO" id="GO:0006397">
    <property type="term" value="P:mRNA processing"/>
    <property type="evidence" value="ECO:0007669"/>
    <property type="project" value="UniProtKB-KW"/>
</dbReference>
<feature type="compositionally biased region" description="Basic and acidic residues" evidence="3">
    <location>
        <begin position="388"/>
        <end position="399"/>
    </location>
</feature>